<dbReference type="SUPFAM" id="SSF48208">
    <property type="entry name" value="Six-hairpin glycosidases"/>
    <property type="match status" value="1"/>
</dbReference>
<dbReference type="PANTHER" id="PTHR12143">
    <property type="entry name" value="PEPTIDE N-GLYCANASE PNGASE -RELATED"/>
    <property type="match status" value="1"/>
</dbReference>
<dbReference type="GO" id="GO:0000224">
    <property type="term" value="F:peptide-N4-(N-acetyl-beta-glucosaminyl)asparagine amidase activity"/>
    <property type="evidence" value="ECO:0007669"/>
    <property type="project" value="TreeGrafter"/>
</dbReference>
<dbReference type="Gene3D" id="1.20.1050.60">
    <property type="entry name" value="alpha-1,2-mannosidase"/>
    <property type="match status" value="1"/>
</dbReference>
<feature type="domain" description="Glycosyl hydrolase family 92 N-terminal" evidence="5">
    <location>
        <begin position="45"/>
        <end position="272"/>
    </location>
</feature>
<accession>A0A926JSG2</accession>
<dbReference type="GO" id="GO:0005975">
    <property type="term" value="P:carbohydrate metabolic process"/>
    <property type="evidence" value="ECO:0007669"/>
    <property type="project" value="InterPro"/>
</dbReference>
<protein>
    <submittedName>
        <fullName evidence="6">Glycoside hydrolase family 92 protein</fullName>
    </submittedName>
</protein>
<dbReference type="GO" id="GO:0005829">
    <property type="term" value="C:cytosol"/>
    <property type="evidence" value="ECO:0007669"/>
    <property type="project" value="TreeGrafter"/>
</dbReference>
<dbReference type="NCBIfam" id="TIGR01180">
    <property type="entry name" value="aman2_put"/>
    <property type="match status" value="1"/>
</dbReference>
<name>A0A926JSG2_9FLAO</name>
<organism evidence="6 7">
    <name type="scientific">Sinomicrobium weinanense</name>
    <dbReference type="NCBI Taxonomy" id="2842200"/>
    <lineage>
        <taxon>Bacteria</taxon>
        <taxon>Pseudomonadati</taxon>
        <taxon>Bacteroidota</taxon>
        <taxon>Flavobacteriia</taxon>
        <taxon>Flavobacteriales</taxon>
        <taxon>Flavobacteriaceae</taxon>
        <taxon>Sinomicrobium</taxon>
    </lineage>
</organism>
<dbReference type="Gene3D" id="1.20.1610.10">
    <property type="entry name" value="alpha-1,2-mannosidases domains"/>
    <property type="match status" value="1"/>
</dbReference>
<dbReference type="PANTHER" id="PTHR12143:SF39">
    <property type="entry name" value="SECRETED PROTEIN"/>
    <property type="match status" value="1"/>
</dbReference>
<evidence type="ECO:0000259" key="5">
    <source>
        <dbReference type="Pfam" id="PF17678"/>
    </source>
</evidence>
<dbReference type="InterPro" id="IPR041371">
    <property type="entry name" value="GH92_N"/>
</dbReference>
<comment type="caution">
    <text evidence="6">The sequence shown here is derived from an EMBL/GenBank/DDBJ whole genome shotgun (WGS) entry which is preliminary data.</text>
</comment>
<dbReference type="Gene3D" id="3.30.2080.10">
    <property type="entry name" value="GH92 mannosidase domain"/>
    <property type="match status" value="1"/>
</dbReference>
<keyword evidence="6" id="KW-0378">Hydrolase</keyword>
<dbReference type="AlphaFoldDB" id="A0A926JSG2"/>
<dbReference type="InterPro" id="IPR005887">
    <property type="entry name" value="GH92_a_mannosidase_put"/>
</dbReference>
<dbReference type="GO" id="GO:0006516">
    <property type="term" value="P:glycoprotein catabolic process"/>
    <property type="evidence" value="ECO:0007669"/>
    <property type="project" value="TreeGrafter"/>
</dbReference>
<dbReference type="Pfam" id="PF07971">
    <property type="entry name" value="Glyco_hydro_92"/>
    <property type="match status" value="1"/>
</dbReference>
<dbReference type="Proteomes" id="UP000653730">
    <property type="component" value="Unassembled WGS sequence"/>
</dbReference>
<gene>
    <name evidence="6" type="ORF">IBL28_10605</name>
</gene>
<evidence type="ECO:0000313" key="7">
    <source>
        <dbReference type="Proteomes" id="UP000653730"/>
    </source>
</evidence>
<dbReference type="Gene3D" id="2.70.98.10">
    <property type="match status" value="1"/>
</dbReference>
<comment type="cofactor">
    <cofactor evidence="1">
        <name>Ca(2+)</name>
        <dbReference type="ChEBI" id="CHEBI:29108"/>
    </cofactor>
</comment>
<evidence type="ECO:0000256" key="3">
    <source>
        <dbReference type="ARBA" id="ARBA00022837"/>
    </source>
</evidence>
<reference evidence="6 7" key="1">
    <citation type="submission" date="2020-09" db="EMBL/GenBank/DDBJ databases">
        <title>Sinomicrobium weinanense sp. nov., a halophilic bacteria isolated from saline-alkali soil.</title>
        <authorList>
            <person name="Wu P."/>
            <person name="Ren H."/>
            <person name="Mei Y."/>
            <person name="Liang Y."/>
            <person name="Chen Z."/>
        </authorList>
    </citation>
    <scope>NUCLEOTIDE SEQUENCE [LARGE SCALE GENOMIC DNA]</scope>
    <source>
        <strain evidence="6 7">FJxs</strain>
    </source>
</reference>
<dbReference type="Pfam" id="PF17678">
    <property type="entry name" value="Glyco_hydro_92N"/>
    <property type="match status" value="1"/>
</dbReference>
<proteinExistence type="predicted"/>
<dbReference type="PROSITE" id="PS51257">
    <property type="entry name" value="PROKAR_LIPOPROTEIN"/>
    <property type="match status" value="1"/>
</dbReference>
<evidence type="ECO:0000259" key="4">
    <source>
        <dbReference type="Pfam" id="PF07971"/>
    </source>
</evidence>
<dbReference type="InterPro" id="IPR012939">
    <property type="entry name" value="Glyco_hydro_92"/>
</dbReference>
<dbReference type="GO" id="GO:0030246">
    <property type="term" value="F:carbohydrate binding"/>
    <property type="evidence" value="ECO:0007669"/>
    <property type="project" value="InterPro"/>
</dbReference>
<feature type="domain" description="Glycosyl hydrolase family 92" evidence="4">
    <location>
        <begin position="278"/>
        <end position="727"/>
    </location>
</feature>
<evidence type="ECO:0000256" key="2">
    <source>
        <dbReference type="ARBA" id="ARBA00011245"/>
    </source>
</evidence>
<evidence type="ECO:0000256" key="1">
    <source>
        <dbReference type="ARBA" id="ARBA00001913"/>
    </source>
</evidence>
<evidence type="ECO:0000313" key="6">
    <source>
        <dbReference type="EMBL" id="MBC9796422.1"/>
    </source>
</evidence>
<dbReference type="InterPro" id="IPR008928">
    <property type="entry name" value="6-hairpin_glycosidase_sf"/>
</dbReference>
<dbReference type="RefSeq" id="WP_187965566.1">
    <property type="nucleotide sequence ID" value="NZ_JACVDC010000027.1"/>
</dbReference>
<keyword evidence="3" id="KW-0106">Calcium</keyword>
<dbReference type="InterPro" id="IPR014718">
    <property type="entry name" value="GH-type_carb-bd"/>
</dbReference>
<keyword evidence="7" id="KW-1185">Reference proteome</keyword>
<sequence length="745" mass="82175">MKTKNVQYHILGLCLTLILGSCNPQNPSPGKSGANSIEKVNYAALVNTTIGSEGKGVSKTELQFEAGFTFPGAMYPFGMVQFTPTFFVPDQGFVVNQLSGAGCPNMGNFPTLPLSGVLESSPGDMRGLNPSDTIKKAVAGYYRTALNSGVVAELTVTERTGMARFNYPEGDKKGTVVIGSGINANKMNRAQITITGPDSCEGYADGGSFCGAATGYTVYFVAEFDQKAVISGTWEKEKLHEGSTSAAGAHSGAYFTFDVSSGKPVQYKFGISYVSLENARENLHTENPGFDFDKTKSETTQAWNSYLSKIEVFGGTHDQRTQFYTHLYHALGHPSVFNDVNGEYVGSDHKIHKAEGYTYYTALSNWDTYRSQTQLIALLAPEVTSDIITSHLKFAERCGGGLPRWVLADFATGIMQGDPSAALIANAYAFGARDFDSKKALEIMRKGAEVPGIKTQDIITRPFLEQYLNKGYIYDHMGASIALEYTSSDFAIGQFALQTFGDKALYKKYLRRSRNWKKLYNPGTTWLNSRFEDGSWKPRGDDWREATYKNYFWMVPYNLKGLIDTIGGQEIAENRLDSLFVKLNATYYDDWFAAGNEPDFQVPWTYNWTGSPYKTQSIVRKILKESYQNKANGLPGNDDLGAMGAWYVFANLGLYPVIPGVGGFSVNSPVFPEIKVHLGHDKILHITGGADSKSYITSLELNGKDWNNTWISYEDIKNGGELKFNLSEKPDKTWGTTAEPPSFND</sequence>
<dbReference type="EMBL" id="JACVDC010000027">
    <property type="protein sequence ID" value="MBC9796422.1"/>
    <property type="molecule type" value="Genomic_DNA"/>
</dbReference>
<dbReference type="FunFam" id="3.30.2080.10:FF:000001">
    <property type="entry name" value="Alpha-1,2-mannosidase subfamily"/>
    <property type="match status" value="1"/>
</dbReference>
<comment type="subunit">
    <text evidence="2">Monomer.</text>
</comment>
<dbReference type="InterPro" id="IPR050883">
    <property type="entry name" value="PNGase"/>
</dbReference>